<evidence type="ECO:0000256" key="1">
    <source>
        <dbReference type="ARBA" id="ARBA00004613"/>
    </source>
</evidence>
<gene>
    <name evidence="8" type="primary">LOC120274550</name>
</gene>
<keyword evidence="7" id="KW-1185">Reference proteome</keyword>
<keyword evidence="6" id="KW-0217">Developmental protein</keyword>
<dbReference type="InterPro" id="IPR039455">
    <property type="entry name" value="EPFL"/>
</dbReference>
<dbReference type="RefSeq" id="XP_039137026.1">
    <property type="nucleotide sequence ID" value="XM_039281092.1"/>
</dbReference>
<dbReference type="Proteomes" id="UP001515500">
    <property type="component" value="Chromosome 13"/>
</dbReference>
<evidence type="ECO:0000256" key="5">
    <source>
        <dbReference type="ARBA" id="ARBA00023157"/>
    </source>
</evidence>
<dbReference type="GeneID" id="120274550"/>
<dbReference type="GO" id="GO:0010052">
    <property type="term" value="P:guard cell differentiation"/>
    <property type="evidence" value="ECO:0007669"/>
    <property type="project" value="UniProtKB-UniRule"/>
</dbReference>
<evidence type="ECO:0000256" key="2">
    <source>
        <dbReference type="ARBA" id="ARBA00008127"/>
    </source>
</evidence>
<evidence type="ECO:0000256" key="3">
    <source>
        <dbReference type="ARBA" id="ARBA00022525"/>
    </source>
</evidence>
<dbReference type="PANTHER" id="PTHR33109">
    <property type="entry name" value="EPIDERMAL PATTERNING FACTOR-LIKE PROTEIN 4"/>
    <property type="match status" value="1"/>
</dbReference>
<dbReference type="PANTHER" id="PTHR33109:SF7">
    <property type="entry name" value="EPIDERMAL PATTERNING FACTOR-LIKE PROTEIN 2"/>
    <property type="match status" value="1"/>
</dbReference>
<dbReference type="GO" id="GO:0005576">
    <property type="term" value="C:extracellular region"/>
    <property type="evidence" value="ECO:0007669"/>
    <property type="project" value="UniProtKB-SubCell"/>
</dbReference>
<protein>
    <recommendedName>
        <fullName evidence="6">Epidermal patterning factor-like protein</fullName>
    </recommendedName>
</protein>
<evidence type="ECO:0000313" key="7">
    <source>
        <dbReference type="Proteomes" id="UP001515500"/>
    </source>
</evidence>
<comment type="subcellular location">
    <subcellularLocation>
        <location evidence="1 6">Secreted</location>
    </subcellularLocation>
</comment>
<keyword evidence="5" id="KW-1015">Disulfide bond</keyword>
<dbReference type="AlphaFoldDB" id="A0AB40CE13"/>
<keyword evidence="4" id="KW-0732">Signal</keyword>
<reference evidence="8" key="1">
    <citation type="submission" date="2025-08" db="UniProtKB">
        <authorList>
            <consortium name="RefSeq"/>
        </authorList>
    </citation>
    <scope>IDENTIFICATION</scope>
</reference>
<comment type="similarity">
    <text evidence="2 6">Belongs to the plant cysteine rich small secretory peptide family. Epidermal patterning factor subfamily.</text>
</comment>
<name>A0AB40CE13_DIOCR</name>
<evidence type="ECO:0000256" key="4">
    <source>
        <dbReference type="ARBA" id="ARBA00022729"/>
    </source>
</evidence>
<keyword evidence="3 6" id="KW-0964">Secreted</keyword>
<evidence type="ECO:0000256" key="6">
    <source>
        <dbReference type="RuleBase" id="RU367102"/>
    </source>
</evidence>
<dbReference type="Pfam" id="PF17181">
    <property type="entry name" value="EPF"/>
    <property type="match status" value="1"/>
</dbReference>
<organism evidence="7 8">
    <name type="scientific">Dioscorea cayennensis subsp. rotundata</name>
    <name type="common">White Guinea yam</name>
    <name type="synonym">Dioscorea rotundata</name>
    <dbReference type="NCBI Taxonomy" id="55577"/>
    <lineage>
        <taxon>Eukaryota</taxon>
        <taxon>Viridiplantae</taxon>
        <taxon>Streptophyta</taxon>
        <taxon>Embryophyta</taxon>
        <taxon>Tracheophyta</taxon>
        <taxon>Spermatophyta</taxon>
        <taxon>Magnoliopsida</taxon>
        <taxon>Liliopsida</taxon>
        <taxon>Dioscoreales</taxon>
        <taxon>Dioscoreaceae</taxon>
        <taxon>Dioscorea</taxon>
    </lineage>
</organism>
<sequence length="175" mass="19673">MHLNLFYALLKILGPPLYKSSDPAPAVIFLLSPPLCQSSPWLLIFSLFHFHFFMQSVQMHANAFLSLLLLLTYPVLTTSKPLSKLLENVKEREEEKAMVGALIGSRPPRCEGKCRSCGHCEAVQVPLAPQDNKNGVGLVHHLHFSRTIINSRFDDNSNYKPMSWKCKCGTIILNP</sequence>
<comment type="function">
    <text evidence="6">Controls stomatal patterning.</text>
</comment>
<proteinExistence type="inferred from homology"/>
<accession>A0AB40CE13</accession>
<evidence type="ECO:0000313" key="8">
    <source>
        <dbReference type="RefSeq" id="XP_039137026.1"/>
    </source>
</evidence>